<sequence length="230" mass="27135">MALSTPTLELALQSRLTRVAEEELDDLRNFMQDVHLQADQHDYRVMRNNGKTPTSAQLHSMEFQQEPVDAFATSIWDNFVPPKCKFFLWLTHHRRLNTKDRLYRHNMGESAQCPFCLLPEDTEHLFLHCARVASFWTSIRVPPPAVVQIESLWDTIPELQSMSSKIRSTFLTCFLWNIWKCRNSKVFRHEDESNLTIARRIHEDLALWSHRCTKSHDRSLLMSWSNRIVN</sequence>
<feature type="domain" description="Reverse transcriptase zinc-binding" evidence="1">
    <location>
        <begin position="57"/>
        <end position="136"/>
    </location>
</feature>
<comment type="caution">
    <text evidence="2">The sequence shown here is derived from an EMBL/GenBank/DDBJ whole genome shotgun (WGS) entry which is preliminary data.</text>
</comment>
<evidence type="ECO:0000259" key="1">
    <source>
        <dbReference type="Pfam" id="PF13966"/>
    </source>
</evidence>
<proteinExistence type="predicted"/>
<reference evidence="2" key="2">
    <citation type="submission" date="2021-12" db="EMBL/GenBank/DDBJ databases">
        <title>Resequencing data analysis of finger millet.</title>
        <authorList>
            <person name="Hatakeyama M."/>
            <person name="Aluri S."/>
            <person name="Balachadran M.T."/>
            <person name="Sivarajan S.R."/>
            <person name="Poveda L."/>
            <person name="Shimizu-Inatsugi R."/>
            <person name="Schlapbach R."/>
            <person name="Sreeman S.M."/>
            <person name="Shimizu K.K."/>
        </authorList>
    </citation>
    <scope>NUCLEOTIDE SEQUENCE</scope>
</reference>
<name>A0AAV5BGF3_ELECO</name>
<keyword evidence="3" id="KW-1185">Reference proteome</keyword>
<gene>
    <name evidence="2" type="primary">ga00202</name>
    <name evidence="2" type="ORF">PR202_ga00202</name>
</gene>
<reference evidence="2" key="1">
    <citation type="journal article" date="2018" name="DNA Res.">
        <title>Multiple hybrid de novo genome assembly of finger millet, an orphan allotetraploid crop.</title>
        <authorList>
            <person name="Hatakeyama M."/>
            <person name="Aluri S."/>
            <person name="Balachadran M.T."/>
            <person name="Sivarajan S.R."/>
            <person name="Patrignani A."/>
            <person name="Gruter S."/>
            <person name="Poveda L."/>
            <person name="Shimizu-Inatsugi R."/>
            <person name="Baeten J."/>
            <person name="Francoijs K.J."/>
            <person name="Nataraja K.N."/>
            <person name="Reddy Y.A.N."/>
            <person name="Phadnis S."/>
            <person name="Ravikumar R.L."/>
            <person name="Schlapbach R."/>
            <person name="Sreeman S.M."/>
            <person name="Shimizu K.K."/>
        </authorList>
    </citation>
    <scope>NUCLEOTIDE SEQUENCE</scope>
</reference>
<protein>
    <recommendedName>
        <fullName evidence="1">Reverse transcriptase zinc-binding domain-containing protein</fullName>
    </recommendedName>
</protein>
<dbReference type="InterPro" id="IPR026960">
    <property type="entry name" value="RVT-Znf"/>
</dbReference>
<dbReference type="AlphaFoldDB" id="A0AAV5BGF3"/>
<organism evidence="2 3">
    <name type="scientific">Eleusine coracana subsp. coracana</name>
    <dbReference type="NCBI Taxonomy" id="191504"/>
    <lineage>
        <taxon>Eukaryota</taxon>
        <taxon>Viridiplantae</taxon>
        <taxon>Streptophyta</taxon>
        <taxon>Embryophyta</taxon>
        <taxon>Tracheophyta</taxon>
        <taxon>Spermatophyta</taxon>
        <taxon>Magnoliopsida</taxon>
        <taxon>Liliopsida</taxon>
        <taxon>Poales</taxon>
        <taxon>Poaceae</taxon>
        <taxon>PACMAD clade</taxon>
        <taxon>Chloridoideae</taxon>
        <taxon>Cynodonteae</taxon>
        <taxon>Eleusininae</taxon>
        <taxon>Eleusine</taxon>
    </lineage>
</organism>
<dbReference type="EMBL" id="BQKI01000001">
    <property type="protein sequence ID" value="GJM84522.1"/>
    <property type="molecule type" value="Genomic_DNA"/>
</dbReference>
<dbReference type="Pfam" id="PF13966">
    <property type="entry name" value="zf-RVT"/>
    <property type="match status" value="1"/>
</dbReference>
<evidence type="ECO:0000313" key="3">
    <source>
        <dbReference type="Proteomes" id="UP001054889"/>
    </source>
</evidence>
<evidence type="ECO:0000313" key="2">
    <source>
        <dbReference type="EMBL" id="GJM84522.1"/>
    </source>
</evidence>
<accession>A0AAV5BGF3</accession>
<dbReference type="Proteomes" id="UP001054889">
    <property type="component" value="Unassembled WGS sequence"/>
</dbReference>